<dbReference type="SMART" id="SM01075">
    <property type="entry name" value="CDT1"/>
    <property type="match status" value="1"/>
</dbReference>
<dbReference type="InterPro" id="IPR045173">
    <property type="entry name" value="Cdt1"/>
</dbReference>
<dbReference type="OrthoDB" id="2373350at2759"/>
<dbReference type="GO" id="GO:0005634">
    <property type="term" value="C:nucleus"/>
    <property type="evidence" value="ECO:0007669"/>
    <property type="project" value="TreeGrafter"/>
</dbReference>
<feature type="compositionally biased region" description="Basic and acidic residues" evidence="3">
    <location>
        <begin position="143"/>
        <end position="155"/>
    </location>
</feature>
<dbReference type="EMBL" id="JAEPQZ010000010">
    <property type="protein sequence ID" value="KAG2176177.1"/>
    <property type="molecule type" value="Genomic_DNA"/>
</dbReference>
<feature type="compositionally biased region" description="Polar residues" evidence="3">
    <location>
        <begin position="209"/>
        <end position="218"/>
    </location>
</feature>
<evidence type="ECO:0000256" key="1">
    <source>
        <dbReference type="ARBA" id="ARBA00008356"/>
    </source>
</evidence>
<gene>
    <name evidence="5" type="ORF">INT43_005410</name>
</gene>
<dbReference type="InterPro" id="IPR014939">
    <property type="entry name" value="CDT1_Gemini-bd-like"/>
</dbReference>
<evidence type="ECO:0000256" key="3">
    <source>
        <dbReference type="SAM" id="MobiDB-lite"/>
    </source>
</evidence>
<dbReference type="AlphaFoldDB" id="A0A8H7PLE0"/>
<feature type="compositionally biased region" description="Polar residues" evidence="3">
    <location>
        <begin position="496"/>
        <end position="528"/>
    </location>
</feature>
<keyword evidence="6" id="KW-1185">Reference proteome</keyword>
<keyword evidence="2" id="KW-0131">Cell cycle</keyword>
<feature type="compositionally biased region" description="Basic and acidic residues" evidence="3">
    <location>
        <begin position="92"/>
        <end position="114"/>
    </location>
</feature>
<dbReference type="GO" id="GO:0000278">
    <property type="term" value="P:mitotic cell cycle"/>
    <property type="evidence" value="ECO:0007669"/>
    <property type="project" value="TreeGrafter"/>
</dbReference>
<feature type="region of interest" description="Disordered" evidence="3">
    <location>
        <begin position="1"/>
        <end position="33"/>
    </location>
</feature>
<comment type="caution">
    <text evidence="5">The sequence shown here is derived from an EMBL/GenBank/DDBJ whole genome shotgun (WGS) entry which is preliminary data.</text>
</comment>
<dbReference type="GO" id="GO:0071163">
    <property type="term" value="P:DNA replication preinitiation complex assembly"/>
    <property type="evidence" value="ECO:0007669"/>
    <property type="project" value="InterPro"/>
</dbReference>
<dbReference type="CDD" id="cd08674">
    <property type="entry name" value="Cdt1_m"/>
    <property type="match status" value="1"/>
</dbReference>
<protein>
    <recommendedName>
        <fullName evidence="4">CDT1 Geminin-binding domain-containing protein</fullName>
    </recommendedName>
</protein>
<evidence type="ECO:0000313" key="5">
    <source>
        <dbReference type="EMBL" id="KAG2176177.1"/>
    </source>
</evidence>
<reference evidence="5" key="1">
    <citation type="submission" date="2020-12" db="EMBL/GenBank/DDBJ databases">
        <title>Metabolic potential, ecology and presence of endohyphal bacteria is reflected in genomic diversity of Mucoromycotina.</title>
        <authorList>
            <person name="Muszewska A."/>
            <person name="Okrasinska A."/>
            <person name="Steczkiewicz K."/>
            <person name="Drgas O."/>
            <person name="Orlowska M."/>
            <person name="Perlinska-Lenart U."/>
            <person name="Aleksandrzak-Piekarczyk T."/>
            <person name="Szatraj K."/>
            <person name="Zielenkiewicz U."/>
            <person name="Pilsyk S."/>
            <person name="Malc E."/>
            <person name="Mieczkowski P."/>
            <person name="Kruszewska J.S."/>
            <person name="Biernat P."/>
            <person name="Pawlowska J."/>
        </authorList>
    </citation>
    <scope>NUCLEOTIDE SEQUENCE</scope>
    <source>
        <strain evidence="5">WA0000067209</strain>
    </source>
</reference>
<proteinExistence type="inferred from homology"/>
<dbReference type="PANTHER" id="PTHR28637:SF1">
    <property type="entry name" value="DNA REPLICATION FACTOR CDT1"/>
    <property type="match status" value="1"/>
</dbReference>
<evidence type="ECO:0000256" key="2">
    <source>
        <dbReference type="ARBA" id="ARBA00023306"/>
    </source>
</evidence>
<feature type="region of interest" description="Disordered" evidence="3">
    <location>
        <begin position="92"/>
        <end position="243"/>
    </location>
</feature>
<accession>A0A8H7PLE0</accession>
<dbReference type="GO" id="GO:0070182">
    <property type="term" value="F:DNA polymerase binding"/>
    <property type="evidence" value="ECO:0007669"/>
    <property type="project" value="TreeGrafter"/>
</dbReference>
<evidence type="ECO:0000313" key="6">
    <source>
        <dbReference type="Proteomes" id="UP000654370"/>
    </source>
</evidence>
<dbReference type="SUPFAM" id="SSF46785">
    <property type="entry name" value="Winged helix' DNA-binding domain"/>
    <property type="match status" value="1"/>
</dbReference>
<feature type="compositionally biased region" description="Polar residues" evidence="3">
    <location>
        <begin position="171"/>
        <end position="184"/>
    </location>
</feature>
<dbReference type="Pfam" id="PF16679">
    <property type="entry name" value="CDT1_C"/>
    <property type="match status" value="1"/>
</dbReference>
<name>A0A8H7PLE0_MORIS</name>
<dbReference type="GO" id="GO:0030174">
    <property type="term" value="P:regulation of DNA-templated DNA replication initiation"/>
    <property type="evidence" value="ECO:0007669"/>
    <property type="project" value="InterPro"/>
</dbReference>
<dbReference type="PANTHER" id="PTHR28637">
    <property type="entry name" value="DNA REPLICATION FACTOR CDT1"/>
    <property type="match status" value="1"/>
</dbReference>
<dbReference type="Gene3D" id="1.10.10.1420">
    <property type="entry name" value="DNA replication factor Cdt1, C-terminal WH domain"/>
    <property type="match status" value="1"/>
</dbReference>
<dbReference type="Proteomes" id="UP000654370">
    <property type="component" value="Unassembled WGS sequence"/>
</dbReference>
<comment type="similarity">
    <text evidence="1">Belongs to the Cdt1 family.</text>
</comment>
<feature type="domain" description="CDT1 Geminin-binding" evidence="4">
    <location>
        <begin position="288"/>
        <end position="460"/>
    </location>
</feature>
<evidence type="ECO:0000259" key="4">
    <source>
        <dbReference type="SMART" id="SM01075"/>
    </source>
</evidence>
<dbReference type="InterPro" id="IPR036390">
    <property type="entry name" value="WH_DNA-bd_sf"/>
</dbReference>
<dbReference type="CDD" id="cd08767">
    <property type="entry name" value="Cdt1_c"/>
    <property type="match status" value="1"/>
</dbReference>
<sequence length="653" mass="73135">MAKGESTLSTRYRLRKNAEATALSKPDSKVKQTDHKALYGSVLERTTPTSPKKRKVLNSDSKAILIEGKSHLKDKAKHAVATATMDKYILRESKNDSISELKVEQSAKVDKLEGDEQQVIESNEESRKHALTEDEDNSAEANEDSHVTKARKVSDEPCSSVDSNDHHTDTQEPLTPVSQLSDGDTQPEAANKTPQRQIATSKLPLSPMRTPTKSNIPKTSDAVASDDEPSVATKPYTKSAAHSASLELLNPTPGAPVRFRQPQSSNEIDVNHVNHVYRLRQDRTGLKLPDKYEALERIHYALDHTILFTTAQNSVCHFHKIKRPVENMSRRNFDMRQLAQIKHIQPDDYSLRPIRVIHEGQRMESLQIGFPEDEPETVQSSGVSKSGIVRSKKIVTASQIEERKQLFHNKLLSIVKSHHNAFLHTLKADVPDDDSRILKQWHSQFDLNSVADIPQAELPSFPSKIVDAAEYIRTGSLKSKISDTLAKLDKKLGPSKQPTVPTQTDVKATVNPATAPSESENNGSIKSRTSSLLERIRAKQQKKQENAMYEPSPATIQRNILLSRLPDMIDSIYFMFTSAKRNVMFVREVARKLSESYKVPLSEREAEDHINLLAEVTPKWSSIAVADTGSILRIDRTVPLKTVKMMLSEKKTL</sequence>
<dbReference type="GO" id="GO:0003677">
    <property type="term" value="F:DNA binding"/>
    <property type="evidence" value="ECO:0007669"/>
    <property type="project" value="InterPro"/>
</dbReference>
<dbReference type="GO" id="GO:0000076">
    <property type="term" value="P:DNA replication checkpoint signaling"/>
    <property type="evidence" value="ECO:0007669"/>
    <property type="project" value="TreeGrafter"/>
</dbReference>
<dbReference type="Pfam" id="PF08839">
    <property type="entry name" value="CDT1"/>
    <property type="match status" value="1"/>
</dbReference>
<organism evidence="5 6">
    <name type="scientific">Mortierella isabellina</name>
    <name type="common">Filamentous fungus</name>
    <name type="synonym">Umbelopsis isabellina</name>
    <dbReference type="NCBI Taxonomy" id="91625"/>
    <lineage>
        <taxon>Eukaryota</taxon>
        <taxon>Fungi</taxon>
        <taxon>Fungi incertae sedis</taxon>
        <taxon>Mucoromycota</taxon>
        <taxon>Mucoromycotina</taxon>
        <taxon>Umbelopsidomycetes</taxon>
        <taxon>Umbelopsidales</taxon>
        <taxon>Umbelopsidaceae</taxon>
        <taxon>Umbelopsis</taxon>
    </lineage>
</organism>
<feature type="region of interest" description="Disordered" evidence="3">
    <location>
        <begin position="489"/>
        <end position="528"/>
    </location>
</feature>
<dbReference type="InterPro" id="IPR032054">
    <property type="entry name" value="Cdt1_C"/>
</dbReference>
<feature type="compositionally biased region" description="Polar residues" evidence="3">
    <location>
        <begin position="1"/>
        <end position="10"/>
    </location>
</feature>
<feature type="compositionally biased region" description="Acidic residues" evidence="3">
    <location>
        <begin position="133"/>
        <end position="142"/>
    </location>
</feature>
<dbReference type="InterPro" id="IPR038090">
    <property type="entry name" value="Cdt1_C_WH_dom_sf"/>
</dbReference>